<sequence>METDFNNIHHSIINIEDFSLYWRFEGEPFPERDLKMIEPLSMQGAKFLSDFLKNADLHAEEPFKTGFFKTVNYTNITDDNAVFIKEWLYGKGISPDKKVYLIWDMETAAIVPFRVLVEYFEDFYYPSSDDLTVFDEGLNWALLFHHADILFWGEGRLNIS</sequence>
<accession>A0ABP9FZI7</accession>
<name>A0ABP9FZI7_9SPHI</name>
<organism evidence="1 2">
    <name type="scientific">Mucilaginibacter defluvii</name>
    <dbReference type="NCBI Taxonomy" id="1196019"/>
    <lineage>
        <taxon>Bacteria</taxon>
        <taxon>Pseudomonadati</taxon>
        <taxon>Bacteroidota</taxon>
        <taxon>Sphingobacteriia</taxon>
        <taxon>Sphingobacteriales</taxon>
        <taxon>Sphingobacteriaceae</taxon>
        <taxon>Mucilaginibacter</taxon>
    </lineage>
</organism>
<dbReference type="RefSeq" id="WP_345332022.1">
    <property type="nucleotide sequence ID" value="NZ_BAABJI010000002.1"/>
</dbReference>
<proteinExistence type="predicted"/>
<evidence type="ECO:0000313" key="1">
    <source>
        <dbReference type="EMBL" id="GAA4923567.1"/>
    </source>
</evidence>
<evidence type="ECO:0000313" key="2">
    <source>
        <dbReference type="Proteomes" id="UP001501436"/>
    </source>
</evidence>
<dbReference type="Proteomes" id="UP001501436">
    <property type="component" value="Unassembled WGS sequence"/>
</dbReference>
<comment type="caution">
    <text evidence="1">The sequence shown here is derived from an EMBL/GenBank/DDBJ whole genome shotgun (WGS) entry which is preliminary data.</text>
</comment>
<gene>
    <name evidence="1" type="ORF">GCM10023313_29780</name>
</gene>
<keyword evidence="2" id="KW-1185">Reference proteome</keyword>
<evidence type="ECO:0008006" key="3">
    <source>
        <dbReference type="Google" id="ProtNLM"/>
    </source>
</evidence>
<reference evidence="2" key="1">
    <citation type="journal article" date="2019" name="Int. J. Syst. Evol. Microbiol.">
        <title>The Global Catalogue of Microorganisms (GCM) 10K type strain sequencing project: providing services to taxonomists for standard genome sequencing and annotation.</title>
        <authorList>
            <consortium name="The Broad Institute Genomics Platform"/>
            <consortium name="The Broad Institute Genome Sequencing Center for Infectious Disease"/>
            <person name="Wu L."/>
            <person name="Ma J."/>
        </authorList>
    </citation>
    <scope>NUCLEOTIDE SEQUENCE [LARGE SCALE GENOMIC DNA]</scope>
    <source>
        <strain evidence="2">JCM 18283</strain>
    </source>
</reference>
<protein>
    <recommendedName>
        <fullName evidence="3">SUKH superfamily protein</fullName>
    </recommendedName>
</protein>
<dbReference type="EMBL" id="BAABJI010000002">
    <property type="protein sequence ID" value="GAA4923567.1"/>
    <property type="molecule type" value="Genomic_DNA"/>
</dbReference>